<name>A0A413ZGJ4_BACSE</name>
<evidence type="ECO:0000256" key="1">
    <source>
        <dbReference type="SAM" id="MobiDB-lite"/>
    </source>
</evidence>
<comment type="caution">
    <text evidence="2">The sequence shown here is derived from an EMBL/GenBank/DDBJ whole genome shotgun (WGS) entry which is preliminary data.</text>
</comment>
<proteinExistence type="predicted"/>
<reference evidence="2 3" key="1">
    <citation type="submission" date="2018-08" db="EMBL/GenBank/DDBJ databases">
        <title>A genome reference for cultivated species of the human gut microbiota.</title>
        <authorList>
            <person name="Zou Y."/>
            <person name="Xue W."/>
            <person name="Luo G."/>
        </authorList>
    </citation>
    <scope>NUCLEOTIDE SEQUENCE [LARGE SCALE GENOMIC DNA]</scope>
    <source>
        <strain evidence="2 3">AM36-9BH</strain>
    </source>
</reference>
<feature type="region of interest" description="Disordered" evidence="1">
    <location>
        <begin position="18"/>
        <end position="98"/>
    </location>
</feature>
<evidence type="ECO:0000313" key="3">
    <source>
        <dbReference type="Proteomes" id="UP000285305"/>
    </source>
</evidence>
<evidence type="ECO:0000313" key="2">
    <source>
        <dbReference type="EMBL" id="RHC22534.1"/>
    </source>
</evidence>
<sequence length="98" mass="11344">MSDIRVLACLTSGSRYARHPGVGHKKKANRTNSTGRNQYGHIQGKEIQTEKWQRKRYKKNNGIAKEQTQEIGERRQAARKTRSKPQPNKPVKGRRTLY</sequence>
<accession>A0A413ZGJ4</accession>
<dbReference type="AlphaFoldDB" id="A0A413ZGJ4"/>
<feature type="compositionally biased region" description="Basic and acidic residues" evidence="1">
    <location>
        <begin position="43"/>
        <end position="52"/>
    </location>
</feature>
<organism evidence="2 3">
    <name type="scientific">Bacteroides stercoris</name>
    <dbReference type="NCBI Taxonomy" id="46506"/>
    <lineage>
        <taxon>Bacteria</taxon>
        <taxon>Pseudomonadati</taxon>
        <taxon>Bacteroidota</taxon>
        <taxon>Bacteroidia</taxon>
        <taxon>Bacteroidales</taxon>
        <taxon>Bacteroidaceae</taxon>
        <taxon>Bacteroides</taxon>
    </lineage>
</organism>
<feature type="compositionally biased region" description="Basic and acidic residues" evidence="1">
    <location>
        <begin position="67"/>
        <end position="76"/>
    </location>
</feature>
<dbReference type="Proteomes" id="UP000285305">
    <property type="component" value="Unassembled WGS sequence"/>
</dbReference>
<dbReference type="EMBL" id="QSHQ01000085">
    <property type="protein sequence ID" value="RHC22534.1"/>
    <property type="molecule type" value="Genomic_DNA"/>
</dbReference>
<gene>
    <name evidence="2" type="ORF">DW853_18540</name>
</gene>
<protein>
    <submittedName>
        <fullName evidence="2">Uncharacterized protein</fullName>
    </submittedName>
</protein>
<feature type="compositionally biased region" description="Basic residues" evidence="1">
    <location>
        <begin position="18"/>
        <end position="29"/>
    </location>
</feature>